<evidence type="ECO:0000313" key="9">
    <source>
        <dbReference type="EMBL" id="ODG91707.1"/>
    </source>
</evidence>
<dbReference type="InterPro" id="IPR032694">
    <property type="entry name" value="CopC/D"/>
</dbReference>
<feature type="region of interest" description="Disordered" evidence="5">
    <location>
        <begin position="120"/>
        <end position="148"/>
    </location>
</feature>
<evidence type="ECO:0000256" key="7">
    <source>
        <dbReference type="SAM" id="SignalP"/>
    </source>
</evidence>
<feature type="transmembrane region" description="Helical" evidence="6">
    <location>
        <begin position="155"/>
        <end position="177"/>
    </location>
</feature>
<evidence type="ECO:0000256" key="4">
    <source>
        <dbReference type="ARBA" id="ARBA00023008"/>
    </source>
</evidence>
<evidence type="ECO:0000256" key="3">
    <source>
        <dbReference type="ARBA" id="ARBA00022729"/>
    </source>
</evidence>
<dbReference type="InterPro" id="IPR007348">
    <property type="entry name" value="CopC_dom"/>
</dbReference>
<comment type="subcellular location">
    <subcellularLocation>
        <location evidence="1">Cell envelope</location>
    </subcellularLocation>
</comment>
<keyword evidence="2" id="KW-0479">Metal-binding</keyword>
<accession>A0ABX2ZT66</accession>
<dbReference type="InterPro" id="IPR014756">
    <property type="entry name" value="Ig_E-set"/>
</dbReference>
<feature type="signal peptide" evidence="7">
    <location>
        <begin position="1"/>
        <end position="21"/>
    </location>
</feature>
<proteinExistence type="predicted"/>
<dbReference type="PANTHER" id="PTHR34820:SF4">
    <property type="entry name" value="INNER MEMBRANE PROTEIN YEBZ"/>
    <property type="match status" value="1"/>
</dbReference>
<sequence length="180" mass="19935">MKKGLSIIILLLFLFPSMASAHTKLVSSYPSNGQIITEPIKQITLEFEEALEQLGTIKLYKAGTATAVTNVQVKENKLIADLPNDLENGDYKIEWKVVSEDGHPVTGQIPFKVQLKQVETKTTTESKTTDKAVKDQTPAKEKQKEATPKKERSKYLIPLIAIGLFGIALMVGGVVLWNRK</sequence>
<evidence type="ECO:0000256" key="2">
    <source>
        <dbReference type="ARBA" id="ARBA00022723"/>
    </source>
</evidence>
<keyword evidence="6" id="KW-0472">Membrane</keyword>
<dbReference type="EMBL" id="MDKC01000015">
    <property type="protein sequence ID" value="ODG91707.1"/>
    <property type="molecule type" value="Genomic_DNA"/>
</dbReference>
<dbReference type="Proteomes" id="UP000094580">
    <property type="component" value="Unassembled WGS sequence"/>
</dbReference>
<organism evidence="9 10">
    <name type="scientific">Gottfriedia luciferensis</name>
    <dbReference type="NCBI Taxonomy" id="178774"/>
    <lineage>
        <taxon>Bacteria</taxon>
        <taxon>Bacillati</taxon>
        <taxon>Bacillota</taxon>
        <taxon>Bacilli</taxon>
        <taxon>Bacillales</taxon>
        <taxon>Bacillaceae</taxon>
        <taxon>Gottfriedia</taxon>
    </lineage>
</organism>
<feature type="domain" description="CopC" evidence="8">
    <location>
        <begin position="22"/>
        <end position="113"/>
    </location>
</feature>
<evidence type="ECO:0000256" key="1">
    <source>
        <dbReference type="ARBA" id="ARBA00004196"/>
    </source>
</evidence>
<reference evidence="9 10" key="1">
    <citation type="submission" date="2016-07" db="EMBL/GenBank/DDBJ databases">
        <authorList>
            <person name="Townsley L."/>
            <person name="Shank E.A."/>
        </authorList>
    </citation>
    <scope>NUCLEOTIDE SEQUENCE [LARGE SCALE GENOMIC DNA]</scope>
    <source>
        <strain evidence="9 10">CH01</strain>
    </source>
</reference>
<evidence type="ECO:0000256" key="5">
    <source>
        <dbReference type="SAM" id="MobiDB-lite"/>
    </source>
</evidence>
<dbReference type="RefSeq" id="WP_069033922.1">
    <property type="nucleotide sequence ID" value="NZ_MDKC01000015.1"/>
</dbReference>
<keyword evidence="10" id="KW-1185">Reference proteome</keyword>
<feature type="chain" id="PRO_5046011496" description="CopC domain-containing protein" evidence="7">
    <location>
        <begin position="22"/>
        <end position="180"/>
    </location>
</feature>
<evidence type="ECO:0000259" key="8">
    <source>
        <dbReference type="Pfam" id="PF04234"/>
    </source>
</evidence>
<keyword evidence="3 7" id="KW-0732">Signal</keyword>
<name>A0ABX2ZT66_9BACI</name>
<comment type="caution">
    <text evidence="9">The sequence shown here is derived from an EMBL/GenBank/DDBJ whole genome shotgun (WGS) entry which is preliminary data.</text>
</comment>
<evidence type="ECO:0000256" key="6">
    <source>
        <dbReference type="SAM" id="Phobius"/>
    </source>
</evidence>
<dbReference type="PANTHER" id="PTHR34820">
    <property type="entry name" value="INNER MEMBRANE PROTEIN YEBZ"/>
    <property type="match status" value="1"/>
</dbReference>
<keyword evidence="4" id="KW-0186">Copper</keyword>
<keyword evidence="6" id="KW-1133">Transmembrane helix</keyword>
<gene>
    <name evidence="9" type="ORF">BED47_22105</name>
</gene>
<dbReference type="Gene3D" id="2.60.40.1220">
    <property type="match status" value="1"/>
</dbReference>
<dbReference type="Pfam" id="PF04234">
    <property type="entry name" value="CopC"/>
    <property type="match status" value="1"/>
</dbReference>
<keyword evidence="6" id="KW-0812">Transmembrane</keyword>
<dbReference type="InterPro" id="IPR014755">
    <property type="entry name" value="Cu-Rt/internalin_Ig-like"/>
</dbReference>
<evidence type="ECO:0000313" key="10">
    <source>
        <dbReference type="Proteomes" id="UP000094580"/>
    </source>
</evidence>
<dbReference type="SUPFAM" id="SSF81296">
    <property type="entry name" value="E set domains"/>
    <property type="match status" value="1"/>
</dbReference>
<protein>
    <recommendedName>
        <fullName evidence="8">CopC domain-containing protein</fullName>
    </recommendedName>
</protein>